<accession>A0A550CPJ6</accession>
<dbReference type="EMBL" id="VDMD01000003">
    <property type="protein sequence ID" value="TRM66720.1"/>
    <property type="molecule type" value="Genomic_DNA"/>
</dbReference>
<name>A0A550CPJ6_9AGAR</name>
<dbReference type="Proteomes" id="UP000320762">
    <property type="component" value="Unassembled WGS sequence"/>
</dbReference>
<feature type="compositionally biased region" description="Acidic residues" evidence="1">
    <location>
        <begin position="407"/>
        <end position="417"/>
    </location>
</feature>
<feature type="compositionally biased region" description="Acidic residues" evidence="1">
    <location>
        <begin position="236"/>
        <end position="246"/>
    </location>
</feature>
<feature type="compositionally biased region" description="Polar residues" evidence="1">
    <location>
        <begin position="210"/>
        <end position="223"/>
    </location>
</feature>
<proteinExistence type="predicted"/>
<reference evidence="2 3" key="1">
    <citation type="journal article" date="2019" name="New Phytol.">
        <title>Comparative genomics reveals unique wood-decay strategies and fruiting body development in the Schizophyllaceae.</title>
        <authorList>
            <person name="Almasi E."/>
            <person name="Sahu N."/>
            <person name="Krizsan K."/>
            <person name="Balint B."/>
            <person name="Kovacs G.M."/>
            <person name="Kiss B."/>
            <person name="Cseklye J."/>
            <person name="Drula E."/>
            <person name="Henrissat B."/>
            <person name="Nagy I."/>
            <person name="Chovatia M."/>
            <person name="Adam C."/>
            <person name="LaButti K."/>
            <person name="Lipzen A."/>
            <person name="Riley R."/>
            <person name="Grigoriev I.V."/>
            <person name="Nagy L.G."/>
        </authorList>
    </citation>
    <scope>NUCLEOTIDE SEQUENCE [LARGE SCALE GENOMIC DNA]</scope>
    <source>
        <strain evidence="2 3">NL-1724</strain>
    </source>
</reference>
<gene>
    <name evidence="2" type="ORF">BD626DRAFT_565812</name>
</gene>
<feature type="compositionally biased region" description="Low complexity" evidence="1">
    <location>
        <begin position="291"/>
        <end position="304"/>
    </location>
</feature>
<dbReference type="AlphaFoldDB" id="A0A550CPJ6"/>
<evidence type="ECO:0000256" key="1">
    <source>
        <dbReference type="SAM" id="MobiDB-lite"/>
    </source>
</evidence>
<comment type="caution">
    <text evidence="2">The sequence shown here is derived from an EMBL/GenBank/DDBJ whole genome shotgun (WGS) entry which is preliminary data.</text>
</comment>
<evidence type="ECO:0000313" key="2">
    <source>
        <dbReference type="EMBL" id="TRM66720.1"/>
    </source>
</evidence>
<feature type="compositionally biased region" description="Polar residues" evidence="1">
    <location>
        <begin position="377"/>
        <end position="389"/>
    </location>
</feature>
<protein>
    <submittedName>
        <fullName evidence="2">Uncharacterized protein</fullName>
    </submittedName>
</protein>
<keyword evidence="3" id="KW-1185">Reference proteome</keyword>
<feature type="region of interest" description="Disordered" evidence="1">
    <location>
        <begin position="65"/>
        <end position="452"/>
    </location>
</feature>
<dbReference type="OrthoDB" id="3030398at2759"/>
<evidence type="ECO:0000313" key="3">
    <source>
        <dbReference type="Proteomes" id="UP000320762"/>
    </source>
</evidence>
<organism evidence="2 3">
    <name type="scientific">Schizophyllum amplum</name>
    <dbReference type="NCBI Taxonomy" id="97359"/>
    <lineage>
        <taxon>Eukaryota</taxon>
        <taxon>Fungi</taxon>
        <taxon>Dikarya</taxon>
        <taxon>Basidiomycota</taxon>
        <taxon>Agaricomycotina</taxon>
        <taxon>Agaricomycetes</taxon>
        <taxon>Agaricomycetidae</taxon>
        <taxon>Agaricales</taxon>
        <taxon>Schizophyllaceae</taxon>
        <taxon>Schizophyllum</taxon>
    </lineage>
</organism>
<feature type="compositionally biased region" description="Low complexity" evidence="1">
    <location>
        <begin position="142"/>
        <end position="182"/>
    </location>
</feature>
<feature type="compositionally biased region" description="Acidic residues" evidence="1">
    <location>
        <begin position="255"/>
        <end position="289"/>
    </location>
</feature>
<feature type="compositionally biased region" description="Low complexity" evidence="1">
    <location>
        <begin position="65"/>
        <end position="82"/>
    </location>
</feature>
<sequence length="452" mass="45935">MAPRNASPTGEFPWESLKAETLRSMTADLVSGSGASSQIARNREGAIAFMKSVVENGVEEAIRQATQANAASTSARTASASAPVKRKREEDSASASRSTRSKGLADYPYSTRNQGKPAKSLEQLGISLKRRKSTTGDKPSVGPKATAATKSSAGPKASASAKPGPKPKSAAAKKSTATSKPGPASRKGRPRTTKPTSKAPMVFDGVEIPRSSSAAVAGPSSTVADPDPTDSISQNGDEEEEDEGNGDQEKGGGGDQEEGGSGDQEEDGSGEQEEEDNGDQTVMQDEDIVMDGPAAASSPSTSSADPDKENAQPVPAGDFVEATPSEGAEATPSEGVEATPSEGVEATPSEAASSENPFAPTVEIVEGTPSEGAEATPSENPSPSETAEVSTALAEVSTAMEDPYVGGEEDANGEPESEPASKADEGPMDASNEDNMVGIELDTAAAHPIPAV</sequence>